<name>A0A7Y3W678_9PROT</name>
<dbReference type="Gene3D" id="1.10.150.130">
    <property type="match status" value="1"/>
</dbReference>
<dbReference type="GO" id="GO:0003677">
    <property type="term" value="F:DNA binding"/>
    <property type="evidence" value="ECO:0007669"/>
    <property type="project" value="UniProtKB-KW"/>
</dbReference>
<dbReference type="InterPro" id="IPR002104">
    <property type="entry name" value="Integrase_catalytic"/>
</dbReference>
<keyword evidence="4" id="KW-0233">DNA recombination</keyword>
<dbReference type="Gene3D" id="3.30.160.390">
    <property type="entry name" value="Integrase, DNA-binding domain"/>
    <property type="match status" value="1"/>
</dbReference>
<dbReference type="Pfam" id="PF00589">
    <property type="entry name" value="Phage_integrase"/>
    <property type="match status" value="1"/>
</dbReference>
<dbReference type="InterPro" id="IPR050808">
    <property type="entry name" value="Phage_Integrase"/>
</dbReference>
<keyword evidence="2" id="KW-0229">DNA integration</keyword>
<dbReference type="InterPro" id="IPR025166">
    <property type="entry name" value="Integrase_DNA_bind_dom"/>
</dbReference>
<dbReference type="GO" id="GO:0015074">
    <property type="term" value="P:DNA integration"/>
    <property type="evidence" value="ECO:0007669"/>
    <property type="project" value="UniProtKB-KW"/>
</dbReference>
<gene>
    <name evidence="6" type="ORF">HK107_14660</name>
</gene>
<dbReference type="InterPro" id="IPR010998">
    <property type="entry name" value="Integrase_recombinase_N"/>
</dbReference>
<evidence type="ECO:0000256" key="2">
    <source>
        <dbReference type="ARBA" id="ARBA00022908"/>
    </source>
</evidence>
<dbReference type="EMBL" id="JABFCX010000003">
    <property type="protein sequence ID" value="NNU17570.1"/>
    <property type="molecule type" value="Genomic_DNA"/>
</dbReference>
<proteinExistence type="inferred from homology"/>
<evidence type="ECO:0000259" key="5">
    <source>
        <dbReference type="PROSITE" id="PS51898"/>
    </source>
</evidence>
<dbReference type="Proteomes" id="UP000536835">
    <property type="component" value="Unassembled WGS sequence"/>
</dbReference>
<dbReference type="InterPro" id="IPR011010">
    <property type="entry name" value="DNA_brk_join_enz"/>
</dbReference>
<dbReference type="InterPro" id="IPR038488">
    <property type="entry name" value="Integrase_DNA-bd_sf"/>
</dbReference>
<dbReference type="GO" id="GO:0006310">
    <property type="term" value="P:DNA recombination"/>
    <property type="evidence" value="ECO:0007669"/>
    <property type="project" value="UniProtKB-KW"/>
</dbReference>
<dbReference type="Gene3D" id="1.10.443.10">
    <property type="entry name" value="Intergrase catalytic core"/>
    <property type="match status" value="1"/>
</dbReference>
<evidence type="ECO:0000313" key="7">
    <source>
        <dbReference type="Proteomes" id="UP000536835"/>
    </source>
</evidence>
<dbReference type="Pfam" id="PF13356">
    <property type="entry name" value="Arm-DNA-bind_3"/>
    <property type="match status" value="1"/>
</dbReference>
<dbReference type="InterPro" id="IPR013762">
    <property type="entry name" value="Integrase-like_cat_sf"/>
</dbReference>
<accession>A0A7Y3W678</accession>
<dbReference type="PROSITE" id="PS51898">
    <property type="entry name" value="TYR_RECOMBINASE"/>
    <property type="match status" value="1"/>
</dbReference>
<comment type="caution">
    <text evidence="6">The sequence shown here is derived from an EMBL/GenBank/DDBJ whole genome shotgun (WGS) entry which is preliminary data.</text>
</comment>
<keyword evidence="7" id="KW-1185">Reference proteome</keyword>
<evidence type="ECO:0000256" key="3">
    <source>
        <dbReference type="ARBA" id="ARBA00023125"/>
    </source>
</evidence>
<dbReference type="PANTHER" id="PTHR30629">
    <property type="entry name" value="PROPHAGE INTEGRASE"/>
    <property type="match status" value="1"/>
</dbReference>
<organism evidence="6 7">
    <name type="scientific">Parvularcula mediterranea</name>
    <dbReference type="NCBI Taxonomy" id="2732508"/>
    <lineage>
        <taxon>Bacteria</taxon>
        <taxon>Pseudomonadati</taxon>
        <taxon>Pseudomonadota</taxon>
        <taxon>Alphaproteobacteria</taxon>
        <taxon>Parvularculales</taxon>
        <taxon>Parvularculaceae</taxon>
        <taxon>Parvularcula</taxon>
    </lineage>
</organism>
<dbReference type="PANTHER" id="PTHR30629:SF2">
    <property type="entry name" value="PROPHAGE INTEGRASE INTS-RELATED"/>
    <property type="match status" value="1"/>
</dbReference>
<dbReference type="CDD" id="cd00796">
    <property type="entry name" value="INT_Rci_Hp1_C"/>
    <property type="match status" value="1"/>
</dbReference>
<keyword evidence="3" id="KW-0238">DNA-binding</keyword>
<sequence>MTKRIVDAVPVGSTAWDSELKGFGCRRRKSGAAFYVLKYRAGDRQRWLTIGEHGKPWTPDAARKRAAELFFEIRAGGDPAAKKAERREGLTVSEFADRYDRDWIELYKKPSSASSDRYNLKNHVRPKLGRILITDLDGEDVRRLHRSLKAKPTLANRVVALVSHMCTKAEDWGVRERNTNPCREVKFYRETKRDRYLSTDEMHRLGQALDAADGKTASTYVVNAIRLLALTGARLGEVLDLQWRDVDFERKLLLLRDSKTGAKPVLLSDTEVALLLRLPRKEGNPYVFCGQRVGSRLVNIQKPWRAIRDAAGLDDVRLHDLRHSFASVAANQGASLPMIGALLGHKQVQTTARYAHLANDPTREVKDRTETVLNRFFGGETDHAS</sequence>
<evidence type="ECO:0000256" key="1">
    <source>
        <dbReference type="ARBA" id="ARBA00008857"/>
    </source>
</evidence>
<reference evidence="6 7" key="1">
    <citation type="submission" date="2020-05" db="EMBL/GenBank/DDBJ databases">
        <title>Parvularcula mediterraneae sp. nov., isolated from polypropylene straw from shallow seawater of the seashore of Laganas in Zakynthos island, Greece.</title>
        <authorList>
            <person name="Szabo I."/>
            <person name="Al-Omari J."/>
            <person name="Rado J."/>
            <person name="Szerdahelyi G.S."/>
        </authorList>
    </citation>
    <scope>NUCLEOTIDE SEQUENCE [LARGE SCALE GENOMIC DNA]</scope>
    <source>
        <strain evidence="6 7">ZS-1/3</strain>
    </source>
</reference>
<evidence type="ECO:0000256" key="4">
    <source>
        <dbReference type="ARBA" id="ARBA00023172"/>
    </source>
</evidence>
<dbReference type="SUPFAM" id="SSF56349">
    <property type="entry name" value="DNA breaking-rejoining enzymes"/>
    <property type="match status" value="1"/>
</dbReference>
<dbReference type="AlphaFoldDB" id="A0A7Y3W678"/>
<comment type="similarity">
    <text evidence="1">Belongs to the 'phage' integrase family.</text>
</comment>
<feature type="domain" description="Tyr recombinase" evidence="5">
    <location>
        <begin position="192"/>
        <end position="367"/>
    </location>
</feature>
<protein>
    <submittedName>
        <fullName evidence="6">Tyrosine-type recombinase/integrase</fullName>
    </submittedName>
</protein>
<evidence type="ECO:0000313" key="6">
    <source>
        <dbReference type="EMBL" id="NNU17570.1"/>
    </source>
</evidence>